<sequence>MIRKALLTASLAAGLAMSFTAPAHATWGGHKPGCWWGKSCGGSSSGGSTSGGHTSSGGSSGGHTSSGGTSGGTKVPEPGMLGLMGAGLVGLAVVRRKKSRKD</sequence>
<feature type="compositionally biased region" description="Gly residues" evidence="1">
    <location>
        <begin position="39"/>
        <end position="71"/>
    </location>
</feature>
<dbReference type="InterPro" id="IPR013424">
    <property type="entry name" value="Ice-binding_C"/>
</dbReference>
<proteinExistence type="predicted"/>
<reference evidence="5 6" key="1">
    <citation type="submission" date="2024-06" db="EMBL/GenBank/DDBJ databases">
        <title>Novosphingobium rhizovicinus M1R2S20.</title>
        <authorList>
            <person name="Sun J.-Q."/>
        </authorList>
    </citation>
    <scope>NUCLEOTIDE SEQUENCE [LARGE SCALE GENOMIC DNA]</scope>
    <source>
        <strain evidence="5 6">M1R2S20</strain>
    </source>
</reference>
<dbReference type="RefSeq" id="WP_367775311.1">
    <property type="nucleotide sequence ID" value="NZ_JBFNXR010000054.1"/>
</dbReference>
<organism evidence="5 6">
    <name type="scientific">Novosphingobium rhizovicinum</name>
    <dbReference type="NCBI Taxonomy" id="3228928"/>
    <lineage>
        <taxon>Bacteria</taxon>
        <taxon>Pseudomonadati</taxon>
        <taxon>Pseudomonadota</taxon>
        <taxon>Alphaproteobacteria</taxon>
        <taxon>Sphingomonadales</taxon>
        <taxon>Sphingomonadaceae</taxon>
        <taxon>Novosphingobium</taxon>
    </lineage>
</organism>
<keyword evidence="2" id="KW-1133">Transmembrane helix</keyword>
<accession>A0ABV3RH51</accession>
<keyword evidence="2" id="KW-0472">Membrane</keyword>
<keyword evidence="6" id="KW-1185">Reference proteome</keyword>
<keyword evidence="2" id="KW-0812">Transmembrane</keyword>
<keyword evidence="3" id="KW-0732">Signal</keyword>
<feature type="domain" description="Ice-binding protein C-terminal" evidence="4">
    <location>
        <begin position="75"/>
        <end position="96"/>
    </location>
</feature>
<feature type="chain" id="PRO_5045414972" evidence="3">
    <location>
        <begin position="26"/>
        <end position="102"/>
    </location>
</feature>
<dbReference type="EMBL" id="JBFNXR010000054">
    <property type="protein sequence ID" value="MEW9856835.1"/>
    <property type="molecule type" value="Genomic_DNA"/>
</dbReference>
<evidence type="ECO:0000256" key="3">
    <source>
        <dbReference type="SAM" id="SignalP"/>
    </source>
</evidence>
<feature type="signal peptide" evidence="3">
    <location>
        <begin position="1"/>
        <end position="25"/>
    </location>
</feature>
<evidence type="ECO:0000256" key="1">
    <source>
        <dbReference type="SAM" id="MobiDB-lite"/>
    </source>
</evidence>
<dbReference type="Proteomes" id="UP001556118">
    <property type="component" value="Unassembled WGS sequence"/>
</dbReference>
<evidence type="ECO:0000313" key="5">
    <source>
        <dbReference type="EMBL" id="MEW9856835.1"/>
    </source>
</evidence>
<name>A0ABV3RH51_9SPHN</name>
<evidence type="ECO:0000259" key="4">
    <source>
        <dbReference type="Pfam" id="PF07589"/>
    </source>
</evidence>
<feature type="region of interest" description="Disordered" evidence="1">
    <location>
        <begin position="38"/>
        <end position="81"/>
    </location>
</feature>
<evidence type="ECO:0000256" key="2">
    <source>
        <dbReference type="SAM" id="Phobius"/>
    </source>
</evidence>
<dbReference type="Pfam" id="PF07589">
    <property type="entry name" value="PEP-CTERM"/>
    <property type="match status" value="1"/>
</dbReference>
<gene>
    <name evidence="5" type="ORF">ABUH87_17060</name>
</gene>
<evidence type="ECO:0000313" key="6">
    <source>
        <dbReference type="Proteomes" id="UP001556118"/>
    </source>
</evidence>
<feature type="transmembrane region" description="Helical" evidence="2">
    <location>
        <begin position="78"/>
        <end position="94"/>
    </location>
</feature>
<dbReference type="NCBIfam" id="TIGR02595">
    <property type="entry name" value="PEP_CTERM"/>
    <property type="match status" value="1"/>
</dbReference>
<comment type="caution">
    <text evidence="5">The sequence shown here is derived from an EMBL/GenBank/DDBJ whole genome shotgun (WGS) entry which is preliminary data.</text>
</comment>
<protein>
    <submittedName>
        <fullName evidence="5">PEP-CTERM sorting domain-containing protein</fullName>
    </submittedName>
</protein>